<dbReference type="GO" id="GO:0016020">
    <property type="term" value="C:membrane"/>
    <property type="evidence" value="ECO:0007669"/>
    <property type="project" value="UniProtKB-SubCell"/>
</dbReference>
<dbReference type="EMBL" id="KV417542">
    <property type="protein sequence ID" value="KZP22032.1"/>
    <property type="molecule type" value="Genomic_DNA"/>
</dbReference>
<keyword evidence="3 6" id="KW-1133">Transmembrane helix</keyword>
<feature type="transmembrane region" description="Helical" evidence="6">
    <location>
        <begin position="334"/>
        <end position="357"/>
    </location>
</feature>
<evidence type="ECO:0000256" key="5">
    <source>
        <dbReference type="PIRSR" id="PIRSR604254-1"/>
    </source>
</evidence>
<evidence type="ECO:0000256" key="4">
    <source>
        <dbReference type="ARBA" id="ARBA00023136"/>
    </source>
</evidence>
<dbReference type="GO" id="GO:0006882">
    <property type="term" value="P:intracellular zinc ion homeostasis"/>
    <property type="evidence" value="ECO:0007669"/>
    <property type="project" value="TreeGrafter"/>
</dbReference>
<feature type="transmembrane region" description="Helical" evidence="6">
    <location>
        <begin position="211"/>
        <end position="230"/>
    </location>
</feature>
<dbReference type="PANTHER" id="PTHR20855">
    <property type="entry name" value="ADIPOR/PROGESTIN RECEPTOR-RELATED"/>
    <property type="match status" value="1"/>
</dbReference>
<evidence type="ECO:0000256" key="1">
    <source>
        <dbReference type="ARBA" id="ARBA00004141"/>
    </source>
</evidence>
<reference evidence="7 8" key="1">
    <citation type="journal article" date="2016" name="Mol. Biol. Evol.">
        <title>Comparative Genomics of Early-Diverging Mushroom-Forming Fungi Provides Insights into the Origins of Lignocellulose Decay Capabilities.</title>
        <authorList>
            <person name="Nagy L.G."/>
            <person name="Riley R."/>
            <person name="Tritt A."/>
            <person name="Adam C."/>
            <person name="Daum C."/>
            <person name="Floudas D."/>
            <person name="Sun H."/>
            <person name="Yadav J.S."/>
            <person name="Pangilinan J."/>
            <person name="Larsson K.H."/>
            <person name="Matsuura K."/>
            <person name="Barry K."/>
            <person name="Labutti K."/>
            <person name="Kuo R."/>
            <person name="Ohm R.A."/>
            <person name="Bhattacharya S.S."/>
            <person name="Shirouzu T."/>
            <person name="Yoshinaga Y."/>
            <person name="Martin F.M."/>
            <person name="Grigoriev I.V."/>
            <person name="Hibbett D.S."/>
        </authorList>
    </citation>
    <scope>NUCLEOTIDE SEQUENCE [LARGE SCALE GENOMIC DNA]</scope>
    <source>
        <strain evidence="7 8">CBS 109695</strain>
    </source>
</reference>
<feature type="binding site" evidence="5">
    <location>
        <position position="343"/>
    </location>
    <ligand>
        <name>Zn(2+)</name>
        <dbReference type="ChEBI" id="CHEBI:29105"/>
    </ligand>
</feature>
<accession>A0A166KLP0</accession>
<evidence type="ECO:0000313" key="7">
    <source>
        <dbReference type="EMBL" id="KZP22032.1"/>
    </source>
</evidence>
<feature type="transmembrane region" description="Helical" evidence="6">
    <location>
        <begin position="236"/>
        <end position="256"/>
    </location>
</feature>
<dbReference type="STRING" id="436010.A0A166KLP0"/>
<keyword evidence="5" id="KW-0862">Zinc</keyword>
<proteinExistence type="predicted"/>
<evidence type="ECO:0000313" key="8">
    <source>
        <dbReference type="Proteomes" id="UP000076532"/>
    </source>
</evidence>
<dbReference type="Pfam" id="PF03006">
    <property type="entry name" value="HlyIII"/>
    <property type="match status" value="1"/>
</dbReference>
<feature type="binding site" evidence="5">
    <location>
        <position position="347"/>
    </location>
    <ligand>
        <name>Zn(2+)</name>
        <dbReference type="ChEBI" id="CHEBI:29105"/>
    </ligand>
</feature>
<dbReference type="Proteomes" id="UP000076532">
    <property type="component" value="Unassembled WGS sequence"/>
</dbReference>
<comment type="subcellular location">
    <subcellularLocation>
        <location evidence="1">Membrane</location>
        <topology evidence="1">Multi-pass membrane protein</topology>
    </subcellularLocation>
</comment>
<feature type="transmembrane region" description="Helical" evidence="6">
    <location>
        <begin position="268"/>
        <end position="291"/>
    </location>
</feature>
<feature type="transmembrane region" description="Helical" evidence="6">
    <location>
        <begin position="303"/>
        <end position="322"/>
    </location>
</feature>
<gene>
    <name evidence="7" type="ORF">FIBSPDRAFT_1043747</name>
</gene>
<dbReference type="GO" id="GO:0046872">
    <property type="term" value="F:metal ion binding"/>
    <property type="evidence" value="ECO:0007669"/>
    <property type="project" value="UniProtKB-KW"/>
</dbReference>
<feature type="binding site" evidence="5">
    <location>
        <position position="192"/>
    </location>
    <ligand>
        <name>Zn(2+)</name>
        <dbReference type="ChEBI" id="CHEBI:29105"/>
    </ligand>
</feature>
<feature type="transmembrane region" description="Helical" evidence="6">
    <location>
        <begin position="149"/>
        <end position="169"/>
    </location>
</feature>
<evidence type="ECO:0008006" key="9">
    <source>
        <dbReference type="Google" id="ProtNLM"/>
    </source>
</evidence>
<keyword evidence="5" id="KW-0479">Metal-binding</keyword>
<sequence>MPAHLNDVRERFPDLDFQPLHYIPDLYEGLQSQHTHRAALDLPDVLGPNLMLSGLVDTLLSSELVEELKEDVDKAEYLILKAAKEIKDAVQRSLQGAELIHYQDLPQKWRSNQYVNTGYRRVSHRIHSLPTTDLPIPQFHPLRKMAINLNIHTHLIPLVAWSAALLILPTDPVEMAYTCFALVCLFCSVIWHTMRGCAHHKGRDLCARIDYVGIGWLLSASVGAVAHYGFRCHPHIGHAYLFLCLLTGIAGTVFPFMDWFDQRQYKGWRILFFVSLGLTAVGPLATLAYFYGVEKMHEFAAPVGPPILSCLTGLVFYATHIPERYITGYKFSHWLENVGLTSHAIWHMFIVLAISQYKFAISHMHMRGGIAC</sequence>
<dbReference type="InterPro" id="IPR004254">
    <property type="entry name" value="AdipoR/HlyIII-related"/>
</dbReference>
<organism evidence="7 8">
    <name type="scientific">Athelia psychrophila</name>
    <dbReference type="NCBI Taxonomy" id="1759441"/>
    <lineage>
        <taxon>Eukaryota</taxon>
        <taxon>Fungi</taxon>
        <taxon>Dikarya</taxon>
        <taxon>Basidiomycota</taxon>
        <taxon>Agaricomycotina</taxon>
        <taxon>Agaricomycetes</taxon>
        <taxon>Agaricomycetidae</taxon>
        <taxon>Atheliales</taxon>
        <taxon>Atheliaceae</taxon>
        <taxon>Athelia</taxon>
    </lineage>
</organism>
<dbReference type="OrthoDB" id="5585746at2759"/>
<dbReference type="GO" id="GO:0038023">
    <property type="term" value="F:signaling receptor activity"/>
    <property type="evidence" value="ECO:0007669"/>
    <property type="project" value="TreeGrafter"/>
</dbReference>
<protein>
    <recommendedName>
        <fullName evidence="9">HlyIII-domain-containing protein</fullName>
    </recommendedName>
</protein>
<feature type="transmembrane region" description="Helical" evidence="6">
    <location>
        <begin position="175"/>
        <end position="191"/>
    </location>
</feature>
<keyword evidence="4 6" id="KW-0472">Membrane</keyword>
<keyword evidence="2 6" id="KW-0812">Transmembrane</keyword>
<name>A0A166KLP0_9AGAM</name>
<evidence type="ECO:0000256" key="3">
    <source>
        <dbReference type="ARBA" id="ARBA00022989"/>
    </source>
</evidence>
<dbReference type="AlphaFoldDB" id="A0A166KLP0"/>
<keyword evidence="8" id="KW-1185">Reference proteome</keyword>
<dbReference type="PANTHER" id="PTHR20855:SF97">
    <property type="entry name" value="ADIPOR-LIKE RECEPTOR IZH3-RELATED"/>
    <property type="match status" value="1"/>
</dbReference>
<evidence type="ECO:0000256" key="6">
    <source>
        <dbReference type="SAM" id="Phobius"/>
    </source>
</evidence>
<evidence type="ECO:0000256" key="2">
    <source>
        <dbReference type="ARBA" id="ARBA00022692"/>
    </source>
</evidence>